<dbReference type="InterPro" id="IPR053793">
    <property type="entry name" value="PB1-like"/>
</dbReference>
<keyword evidence="8 10" id="KW-0927">Auxin signaling pathway</keyword>
<evidence type="ECO:0000256" key="11">
    <source>
        <dbReference type="SAM" id="MobiDB-lite"/>
    </source>
</evidence>
<evidence type="ECO:0000256" key="5">
    <source>
        <dbReference type="ARBA" id="ARBA00023015"/>
    </source>
</evidence>
<evidence type="ECO:0000256" key="6">
    <source>
        <dbReference type="ARBA" id="ARBA00023163"/>
    </source>
</evidence>
<keyword evidence="7 10" id="KW-0539">Nucleus</keyword>
<name>A0AA86SX97_9FABA</name>
<proteinExistence type="inferred from homology"/>
<dbReference type="Gramene" id="rna-AYBTSS11_LOCUS22283">
    <property type="protein sequence ID" value="CAJ1969485.1"/>
    <property type="gene ID" value="gene-AYBTSS11_LOCUS22283"/>
</dbReference>
<keyword evidence="5 10" id="KW-0805">Transcription regulation</keyword>
<evidence type="ECO:0000256" key="2">
    <source>
        <dbReference type="ARBA" id="ARBA00006728"/>
    </source>
</evidence>
<organism evidence="13 14">
    <name type="scientific">Sphenostylis stenocarpa</name>
    <dbReference type="NCBI Taxonomy" id="92480"/>
    <lineage>
        <taxon>Eukaryota</taxon>
        <taxon>Viridiplantae</taxon>
        <taxon>Streptophyta</taxon>
        <taxon>Embryophyta</taxon>
        <taxon>Tracheophyta</taxon>
        <taxon>Spermatophyta</taxon>
        <taxon>Magnoliopsida</taxon>
        <taxon>eudicotyledons</taxon>
        <taxon>Gunneridae</taxon>
        <taxon>Pentapetalae</taxon>
        <taxon>rosids</taxon>
        <taxon>fabids</taxon>
        <taxon>Fabales</taxon>
        <taxon>Fabaceae</taxon>
        <taxon>Papilionoideae</taxon>
        <taxon>50 kb inversion clade</taxon>
        <taxon>NPAAA clade</taxon>
        <taxon>indigoferoid/millettioid clade</taxon>
        <taxon>Phaseoleae</taxon>
        <taxon>Sphenostylis</taxon>
    </lineage>
</organism>
<comment type="subcellular location">
    <subcellularLocation>
        <location evidence="1 10">Nucleus</location>
    </subcellularLocation>
</comment>
<dbReference type="GO" id="GO:0006355">
    <property type="term" value="P:regulation of DNA-templated transcription"/>
    <property type="evidence" value="ECO:0007669"/>
    <property type="project" value="InterPro"/>
</dbReference>
<feature type="domain" description="PB1" evidence="12">
    <location>
        <begin position="128"/>
        <end position="228"/>
    </location>
</feature>
<comment type="function">
    <text evidence="9">Aux/IAA proteins are short-lived transcriptional factors that function as repressors of early auxin response genes at low auxin concentrations. Repression is thought to result from the interaction with auxin response factors (ARFs), proteins that bind to the auxin-responsive promoter element (AuxRE). Formation of heterodimers with ARF proteins may alter their ability to modulate early auxin response genes expression.</text>
</comment>
<dbReference type="SUPFAM" id="SSF54277">
    <property type="entry name" value="CAD &amp; PB1 domains"/>
    <property type="match status" value="1"/>
</dbReference>
<dbReference type="PANTHER" id="PTHR31734">
    <property type="entry name" value="AUXIN-RESPONSIVE PROTEIN IAA17"/>
    <property type="match status" value="1"/>
</dbReference>
<dbReference type="Gene3D" id="3.10.20.90">
    <property type="entry name" value="Phosphatidylinositol 3-kinase Catalytic Subunit, Chain A, domain 1"/>
    <property type="match status" value="1"/>
</dbReference>
<dbReference type="Proteomes" id="UP001189624">
    <property type="component" value="Chromosome 7"/>
</dbReference>
<dbReference type="AlphaFoldDB" id="A0AA86SX97"/>
<evidence type="ECO:0000256" key="7">
    <source>
        <dbReference type="ARBA" id="ARBA00023242"/>
    </source>
</evidence>
<gene>
    <name evidence="13" type="ORF">AYBTSS11_LOCUS22283</name>
</gene>
<dbReference type="Pfam" id="PF02309">
    <property type="entry name" value="AUX_IAA"/>
    <property type="match status" value="1"/>
</dbReference>
<evidence type="ECO:0000313" key="13">
    <source>
        <dbReference type="EMBL" id="CAJ1969485.1"/>
    </source>
</evidence>
<evidence type="ECO:0000259" key="12">
    <source>
        <dbReference type="PROSITE" id="PS51745"/>
    </source>
</evidence>
<evidence type="ECO:0000256" key="8">
    <source>
        <dbReference type="ARBA" id="ARBA00023294"/>
    </source>
</evidence>
<evidence type="ECO:0000256" key="9">
    <source>
        <dbReference type="ARBA" id="ARBA00025283"/>
    </source>
</evidence>
<accession>A0AA86SX97</accession>
<dbReference type="InterPro" id="IPR003311">
    <property type="entry name" value="AUX_IAA"/>
</dbReference>
<comment type="subunit">
    <text evidence="3 10">Homodimers and heterodimers.</text>
</comment>
<feature type="compositionally biased region" description="Basic and acidic residues" evidence="11">
    <location>
        <begin position="68"/>
        <end position="82"/>
    </location>
</feature>
<protein>
    <recommendedName>
        <fullName evidence="10">Auxin-induced protein</fullName>
    </recommendedName>
</protein>
<evidence type="ECO:0000256" key="3">
    <source>
        <dbReference type="ARBA" id="ARBA00011726"/>
    </source>
</evidence>
<feature type="compositionally biased region" description="Low complexity" evidence="11">
    <location>
        <begin position="21"/>
        <end position="30"/>
    </location>
</feature>
<dbReference type="GO" id="GO:0009734">
    <property type="term" value="P:auxin-activated signaling pathway"/>
    <property type="evidence" value="ECO:0007669"/>
    <property type="project" value="UniProtKB-UniRule"/>
</dbReference>
<comment type="similarity">
    <text evidence="2 10">Belongs to the Aux/IAA family.</text>
</comment>
<evidence type="ECO:0000256" key="10">
    <source>
        <dbReference type="RuleBase" id="RU004549"/>
    </source>
</evidence>
<feature type="region of interest" description="Disordered" evidence="11">
    <location>
        <begin position="21"/>
        <end position="97"/>
    </location>
</feature>
<keyword evidence="14" id="KW-1185">Reference proteome</keyword>
<keyword evidence="4 10" id="KW-0678">Repressor</keyword>
<dbReference type="GO" id="GO:0005634">
    <property type="term" value="C:nucleus"/>
    <property type="evidence" value="ECO:0007669"/>
    <property type="project" value="UniProtKB-SubCell"/>
</dbReference>
<sequence>MEAGLMKEKMVFEETELRLGLGLPGNGAAATEAEGVRKRGFSETETETTTVDLMLNLSPKEATSADGADPRDMPKTSPKEKTLLLPDPAKPPAKAQVVGWPPVRSFRKNMFAAQKSSGEESEKNSPNASFVKVSMDGAPYLRKVDLKMYESYPELSDALGKMFSSFTIGNCESQGFKDFMNESKLMDLLNSSDYVSTYEDRDGDWMLVGDVPWQMFVESCKRLRIMKGKEAIGLAPRAMEKCKNRS</sequence>
<dbReference type="PROSITE" id="PS51745">
    <property type="entry name" value="PB1"/>
    <property type="match status" value="1"/>
</dbReference>
<dbReference type="PANTHER" id="PTHR31734:SF243">
    <property type="entry name" value="AUXIN-INDUCED PROTEIN"/>
    <property type="match status" value="1"/>
</dbReference>
<keyword evidence="6 10" id="KW-0804">Transcription</keyword>
<feature type="compositionally biased region" description="Low complexity" evidence="11">
    <location>
        <begin position="83"/>
        <end position="95"/>
    </location>
</feature>
<dbReference type="InterPro" id="IPR033389">
    <property type="entry name" value="AUX/IAA_dom"/>
</dbReference>
<evidence type="ECO:0000256" key="1">
    <source>
        <dbReference type="ARBA" id="ARBA00004123"/>
    </source>
</evidence>
<dbReference type="FunFam" id="3.10.20.90:FF:000078">
    <property type="entry name" value="Auxin-responsive protein"/>
    <property type="match status" value="1"/>
</dbReference>
<evidence type="ECO:0000256" key="4">
    <source>
        <dbReference type="ARBA" id="ARBA00022491"/>
    </source>
</evidence>
<dbReference type="EMBL" id="OY731404">
    <property type="protein sequence ID" value="CAJ1969485.1"/>
    <property type="molecule type" value="Genomic_DNA"/>
</dbReference>
<reference evidence="13" key="1">
    <citation type="submission" date="2023-10" db="EMBL/GenBank/DDBJ databases">
        <authorList>
            <person name="Domelevo Entfellner J.-B."/>
        </authorList>
    </citation>
    <scope>NUCLEOTIDE SEQUENCE</scope>
</reference>
<evidence type="ECO:0000313" key="14">
    <source>
        <dbReference type="Proteomes" id="UP001189624"/>
    </source>
</evidence>